<evidence type="ECO:0000313" key="2">
    <source>
        <dbReference type="EMBL" id="MFD1721669.1"/>
    </source>
</evidence>
<comment type="caution">
    <text evidence="2">The sequence shown here is derived from an EMBL/GenBank/DDBJ whole genome shotgun (WGS) entry which is preliminary data.</text>
</comment>
<name>A0ABW4LEV8_9MICO</name>
<dbReference type="Gene3D" id="1.10.3210.10">
    <property type="entry name" value="Hypothetical protein af1432"/>
    <property type="match status" value="1"/>
</dbReference>
<dbReference type="PROSITE" id="PS51831">
    <property type="entry name" value="HD"/>
    <property type="match status" value="1"/>
</dbReference>
<evidence type="ECO:0000313" key="3">
    <source>
        <dbReference type="Proteomes" id="UP001597347"/>
    </source>
</evidence>
<dbReference type="RefSeq" id="WP_377934119.1">
    <property type="nucleotide sequence ID" value="NZ_JBHUEA010000012.1"/>
</dbReference>
<proteinExistence type="predicted"/>
<protein>
    <submittedName>
        <fullName evidence="2">HD domain-containing protein</fullName>
    </submittedName>
</protein>
<dbReference type="Proteomes" id="UP001597347">
    <property type="component" value="Unassembled WGS sequence"/>
</dbReference>
<organism evidence="2 3">
    <name type="scientific">Amnibacterium endophyticum</name>
    <dbReference type="NCBI Taxonomy" id="2109337"/>
    <lineage>
        <taxon>Bacteria</taxon>
        <taxon>Bacillati</taxon>
        <taxon>Actinomycetota</taxon>
        <taxon>Actinomycetes</taxon>
        <taxon>Micrococcales</taxon>
        <taxon>Microbacteriaceae</taxon>
        <taxon>Amnibacterium</taxon>
    </lineage>
</organism>
<dbReference type="CDD" id="cd00077">
    <property type="entry name" value="HDc"/>
    <property type="match status" value="1"/>
</dbReference>
<evidence type="ECO:0000259" key="1">
    <source>
        <dbReference type="PROSITE" id="PS51831"/>
    </source>
</evidence>
<gene>
    <name evidence="2" type="ORF">ACFSBI_08910</name>
</gene>
<dbReference type="SMART" id="SM00471">
    <property type="entry name" value="HDc"/>
    <property type="match status" value="1"/>
</dbReference>
<dbReference type="SUPFAM" id="SSF109604">
    <property type="entry name" value="HD-domain/PDEase-like"/>
    <property type="match status" value="1"/>
</dbReference>
<keyword evidence="3" id="KW-1185">Reference proteome</keyword>
<reference evidence="3" key="1">
    <citation type="journal article" date="2019" name="Int. J. Syst. Evol. Microbiol.">
        <title>The Global Catalogue of Microorganisms (GCM) 10K type strain sequencing project: providing services to taxonomists for standard genome sequencing and annotation.</title>
        <authorList>
            <consortium name="The Broad Institute Genomics Platform"/>
            <consortium name="The Broad Institute Genome Sequencing Center for Infectious Disease"/>
            <person name="Wu L."/>
            <person name="Ma J."/>
        </authorList>
    </citation>
    <scope>NUCLEOTIDE SEQUENCE [LARGE SCALE GENOMIC DNA]</scope>
    <source>
        <strain evidence="3">CGMCC 1.12471</strain>
    </source>
</reference>
<dbReference type="EMBL" id="JBHUEA010000012">
    <property type="protein sequence ID" value="MFD1721669.1"/>
    <property type="molecule type" value="Genomic_DNA"/>
</dbReference>
<dbReference type="InterPro" id="IPR006674">
    <property type="entry name" value="HD_domain"/>
</dbReference>
<feature type="domain" description="HD" evidence="1">
    <location>
        <begin position="61"/>
        <end position="155"/>
    </location>
</feature>
<sequence length="331" mass="36080">MGHCSGDLVAGSGVWTDPLWRVRVELLPVERELLRTWWVRRLAHVAHAGAAAWTTVQAYSRLEHSLGVLALTAHFAPDDALARSAALLHDIGHLPLSHTFEHAGGFHHHDLGDERLAELAPVLARHGLDAEEVARHQHEGSAARRSAGLLGLDHLDSFGRSGQVNGWAVEPAARLLERLRLVDGVIDTDARTAELLAGYAVNEAASQCAASNVVAYAVVERIARTLLAGAGAAARARIAAMTDVEFWALALADPRTQGDAEALRRRPDSWRIRLLRRAERAPEGAMEFVKHRLYTVLPTTEGRPSRTQAFADLPPVPIRWAVEERSARAVA</sequence>
<dbReference type="Pfam" id="PF01966">
    <property type="entry name" value="HD"/>
    <property type="match status" value="1"/>
</dbReference>
<accession>A0ABW4LEV8</accession>
<dbReference type="InterPro" id="IPR003607">
    <property type="entry name" value="HD/PDEase_dom"/>
</dbReference>